<feature type="coiled-coil region" evidence="1">
    <location>
        <begin position="166"/>
        <end position="193"/>
    </location>
</feature>
<dbReference type="STRING" id="1160509.A0A3N4ILM9"/>
<dbReference type="InterPro" id="IPR018565">
    <property type="entry name" value="Nkp2/Cnl2"/>
</dbReference>
<proteinExistence type="predicted"/>
<protein>
    <submittedName>
        <fullName evidence="3">Uncharacterized protein</fullName>
    </submittedName>
</protein>
<dbReference type="PANTHER" id="PTHR28064">
    <property type="entry name" value="INNER KINETOCHORE SUBUNIT NKP2"/>
    <property type="match status" value="1"/>
</dbReference>
<evidence type="ECO:0000313" key="4">
    <source>
        <dbReference type="Proteomes" id="UP000275078"/>
    </source>
</evidence>
<organism evidence="3 4">
    <name type="scientific">Ascobolus immersus RN42</name>
    <dbReference type="NCBI Taxonomy" id="1160509"/>
    <lineage>
        <taxon>Eukaryota</taxon>
        <taxon>Fungi</taxon>
        <taxon>Dikarya</taxon>
        <taxon>Ascomycota</taxon>
        <taxon>Pezizomycotina</taxon>
        <taxon>Pezizomycetes</taxon>
        <taxon>Pezizales</taxon>
        <taxon>Ascobolaceae</taxon>
        <taxon>Ascobolus</taxon>
    </lineage>
</organism>
<name>A0A3N4ILM9_ASCIM</name>
<dbReference type="Pfam" id="PF09447">
    <property type="entry name" value="Cnl2_NKP2"/>
    <property type="match status" value="1"/>
</dbReference>
<evidence type="ECO:0000313" key="3">
    <source>
        <dbReference type="EMBL" id="RPA87033.1"/>
    </source>
</evidence>
<evidence type="ECO:0000256" key="2">
    <source>
        <dbReference type="SAM" id="MobiDB-lite"/>
    </source>
</evidence>
<dbReference type="GO" id="GO:0031511">
    <property type="term" value="C:Mis6-Sim4 complex"/>
    <property type="evidence" value="ECO:0007669"/>
    <property type="project" value="TreeGrafter"/>
</dbReference>
<keyword evidence="1" id="KW-0175">Coiled coil</keyword>
<dbReference type="EMBL" id="ML119647">
    <property type="protein sequence ID" value="RPA87033.1"/>
    <property type="molecule type" value="Genomic_DNA"/>
</dbReference>
<feature type="region of interest" description="Disordered" evidence="2">
    <location>
        <begin position="117"/>
        <end position="156"/>
    </location>
</feature>
<dbReference type="Proteomes" id="UP000275078">
    <property type="component" value="Unassembled WGS sequence"/>
</dbReference>
<dbReference type="GO" id="GO:0007059">
    <property type="term" value="P:chromosome segregation"/>
    <property type="evidence" value="ECO:0007669"/>
    <property type="project" value="TreeGrafter"/>
</dbReference>
<reference evidence="3 4" key="1">
    <citation type="journal article" date="2018" name="Nat. Ecol. Evol.">
        <title>Pezizomycetes genomes reveal the molecular basis of ectomycorrhizal truffle lifestyle.</title>
        <authorList>
            <person name="Murat C."/>
            <person name="Payen T."/>
            <person name="Noel B."/>
            <person name="Kuo A."/>
            <person name="Morin E."/>
            <person name="Chen J."/>
            <person name="Kohler A."/>
            <person name="Krizsan K."/>
            <person name="Balestrini R."/>
            <person name="Da Silva C."/>
            <person name="Montanini B."/>
            <person name="Hainaut M."/>
            <person name="Levati E."/>
            <person name="Barry K.W."/>
            <person name="Belfiori B."/>
            <person name="Cichocki N."/>
            <person name="Clum A."/>
            <person name="Dockter R.B."/>
            <person name="Fauchery L."/>
            <person name="Guy J."/>
            <person name="Iotti M."/>
            <person name="Le Tacon F."/>
            <person name="Lindquist E.A."/>
            <person name="Lipzen A."/>
            <person name="Malagnac F."/>
            <person name="Mello A."/>
            <person name="Molinier V."/>
            <person name="Miyauchi S."/>
            <person name="Poulain J."/>
            <person name="Riccioni C."/>
            <person name="Rubini A."/>
            <person name="Sitrit Y."/>
            <person name="Splivallo R."/>
            <person name="Traeger S."/>
            <person name="Wang M."/>
            <person name="Zifcakova L."/>
            <person name="Wipf D."/>
            <person name="Zambonelli A."/>
            <person name="Paolocci F."/>
            <person name="Nowrousian M."/>
            <person name="Ottonello S."/>
            <person name="Baldrian P."/>
            <person name="Spatafora J.W."/>
            <person name="Henrissat B."/>
            <person name="Nagy L.G."/>
            <person name="Aury J.M."/>
            <person name="Wincker P."/>
            <person name="Grigoriev I.V."/>
            <person name="Bonfante P."/>
            <person name="Martin F.M."/>
        </authorList>
    </citation>
    <scope>NUCLEOTIDE SEQUENCE [LARGE SCALE GENOMIC DNA]</scope>
    <source>
        <strain evidence="3 4">RN42</strain>
    </source>
</reference>
<keyword evidence="4" id="KW-1185">Reference proteome</keyword>
<accession>A0A3N4ILM9</accession>
<gene>
    <name evidence="3" type="ORF">BJ508DRAFT_372158</name>
</gene>
<sequence>MSTTDPLEAERTILRNFLLPPAALPQFCTFKAFTQFFPPQYRTNPDVKLLYRTLQHQRQKTINLVERNIDVEVQVTSKQLLEERDAKANERRKALNKVKGGGIGNVASGGGKIFGNNAATGNAEKEKKDGKKKRKAGEMEDSNMDELIGPGEEKGGQTRLTNVEIMKALKMAVEGLEGEYEDLTGECDTLVEEIRDIMGELSDVRYGRLAAGLAESVEEQLRSVVGIAEEALKEAEEGEHSE</sequence>
<dbReference type="OrthoDB" id="2311687at2759"/>
<dbReference type="AlphaFoldDB" id="A0A3N4ILM9"/>
<evidence type="ECO:0000256" key="1">
    <source>
        <dbReference type="SAM" id="Coils"/>
    </source>
</evidence>
<dbReference type="PANTHER" id="PTHR28064:SF1">
    <property type="entry name" value="INNER KINETOCHORE SUBUNIT NKP2"/>
    <property type="match status" value="1"/>
</dbReference>